<comment type="caution">
    <text evidence="7">The sequence shown here is derived from an EMBL/GenBank/DDBJ whole genome shotgun (WGS) entry which is preliminary data.</text>
</comment>
<keyword evidence="2 4" id="KW-0472">Membrane</keyword>
<dbReference type="PANTHER" id="PTHR37482:SF1">
    <property type="entry name" value="OUTER MEMBRANE PROTEIN ASSEMBLY FACTOR BAME"/>
    <property type="match status" value="1"/>
</dbReference>
<evidence type="ECO:0000256" key="3">
    <source>
        <dbReference type="ARBA" id="ARBA00023237"/>
    </source>
</evidence>
<dbReference type="Gene3D" id="3.30.1450.10">
    <property type="match status" value="1"/>
</dbReference>
<dbReference type="RefSeq" id="WP_286659930.1">
    <property type="nucleotide sequence ID" value="NZ_JASZYV010000002.1"/>
</dbReference>
<keyword evidence="3 4" id="KW-0998">Cell outer membrane</keyword>
<dbReference type="InterPro" id="IPR007450">
    <property type="entry name" value="BamE_dom"/>
</dbReference>
<evidence type="ECO:0000256" key="2">
    <source>
        <dbReference type="ARBA" id="ARBA00023136"/>
    </source>
</evidence>
<dbReference type="InterPro" id="IPR026592">
    <property type="entry name" value="BamE"/>
</dbReference>
<evidence type="ECO:0000256" key="4">
    <source>
        <dbReference type="HAMAP-Rule" id="MF_00925"/>
    </source>
</evidence>
<dbReference type="PROSITE" id="PS51257">
    <property type="entry name" value="PROKAR_LIPOPROTEIN"/>
    <property type="match status" value="1"/>
</dbReference>
<comment type="subcellular location">
    <subcellularLocation>
        <location evidence="4">Cell outer membrane</location>
        <topology evidence="4">Lipid-anchor</topology>
    </subcellularLocation>
</comment>
<dbReference type="Proteomes" id="UP001174908">
    <property type="component" value="Unassembled WGS sequence"/>
</dbReference>
<comment type="similarity">
    <text evidence="4">Belongs to the BamE family.</text>
</comment>
<evidence type="ECO:0000256" key="1">
    <source>
        <dbReference type="ARBA" id="ARBA00022729"/>
    </source>
</evidence>
<feature type="region of interest" description="Disordered" evidence="5">
    <location>
        <begin position="116"/>
        <end position="190"/>
    </location>
</feature>
<gene>
    <name evidence="4" type="primary">bamE</name>
    <name evidence="7" type="ORF">QTH91_10010</name>
</gene>
<proteinExistence type="inferred from homology"/>
<keyword evidence="4" id="KW-0449">Lipoprotein</keyword>
<evidence type="ECO:0000313" key="7">
    <source>
        <dbReference type="EMBL" id="MDM0044817.1"/>
    </source>
</evidence>
<accession>A0ABT7NA62</accession>
<dbReference type="PANTHER" id="PTHR37482">
    <property type="entry name" value="OUTER MEMBRANE PROTEIN ASSEMBLY FACTOR BAME"/>
    <property type="match status" value="1"/>
</dbReference>
<keyword evidence="8" id="KW-1185">Reference proteome</keyword>
<keyword evidence="1 4" id="KW-0732">Signal</keyword>
<protein>
    <recommendedName>
        <fullName evidence="4">Outer membrane protein assembly factor BamE</fullName>
    </recommendedName>
</protein>
<feature type="domain" description="Outer membrane protein assembly factor BamE" evidence="6">
    <location>
        <begin position="49"/>
        <end position="117"/>
    </location>
</feature>
<feature type="compositionally biased region" description="Basic and acidic residues" evidence="5">
    <location>
        <begin position="135"/>
        <end position="163"/>
    </location>
</feature>
<evidence type="ECO:0000256" key="5">
    <source>
        <dbReference type="SAM" id="MobiDB-lite"/>
    </source>
</evidence>
<comment type="subunit">
    <text evidence="4">Part of the Bam complex.</text>
</comment>
<evidence type="ECO:0000313" key="8">
    <source>
        <dbReference type="Proteomes" id="UP001174908"/>
    </source>
</evidence>
<organism evidence="7 8">
    <name type="scientific">Variovorax dokdonensis</name>
    <dbReference type="NCBI Taxonomy" id="344883"/>
    <lineage>
        <taxon>Bacteria</taxon>
        <taxon>Pseudomonadati</taxon>
        <taxon>Pseudomonadota</taxon>
        <taxon>Betaproteobacteria</taxon>
        <taxon>Burkholderiales</taxon>
        <taxon>Comamonadaceae</taxon>
        <taxon>Variovorax</taxon>
    </lineage>
</organism>
<reference evidence="7" key="1">
    <citation type="submission" date="2023-06" db="EMBL/GenBank/DDBJ databases">
        <authorList>
            <person name="Jiang Y."/>
            <person name="Liu Q."/>
        </authorList>
    </citation>
    <scope>NUCLEOTIDE SEQUENCE</scope>
    <source>
        <strain evidence="7">CGMCC 1.12089</strain>
    </source>
</reference>
<comment type="function">
    <text evidence="4">Part of the outer membrane protein assembly complex, which is involved in assembly and insertion of beta-barrel proteins into the outer membrane.</text>
</comment>
<dbReference type="EMBL" id="JASZYV010000002">
    <property type="protein sequence ID" value="MDM0044817.1"/>
    <property type="molecule type" value="Genomic_DNA"/>
</dbReference>
<keyword evidence="4" id="KW-0564">Palmitate</keyword>
<feature type="compositionally biased region" description="Low complexity" evidence="5">
    <location>
        <begin position="164"/>
        <end position="176"/>
    </location>
</feature>
<dbReference type="InterPro" id="IPR037873">
    <property type="entry name" value="BamE-like"/>
</dbReference>
<dbReference type="Pfam" id="PF04355">
    <property type="entry name" value="BamE"/>
    <property type="match status" value="1"/>
</dbReference>
<dbReference type="HAMAP" id="MF_00925">
    <property type="entry name" value="OM_assembly_BamE"/>
    <property type="match status" value="1"/>
</dbReference>
<evidence type="ECO:0000259" key="6">
    <source>
        <dbReference type="Pfam" id="PF04355"/>
    </source>
</evidence>
<name>A0ABT7NA62_9BURK</name>
<sequence>MTANQPRRPWALLAAIAGSVGLGACSTIGDSARGAMRTITPYKAEVVQGNFVSKQQVDALRPGMTRQQVREILGTPLLSDVFHSNRWDYVFTIRRQGVASQQRHLTVFFDGERMTRYEGDPMPSEEDFVATLDPRGNKEPKVPKLEASEEELKKFDPKPKEAADAAAAANAASTPAAPLPASYPPLGTGR</sequence>